<name>A0A7Z7BG23_9BURK</name>
<dbReference type="Proteomes" id="UP000198900">
    <property type="component" value="Unassembled WGS sequence"/>
</dbReference>
<gene>
    <name evidence="1" type="ORF">SAMN04487926_13542</name>
</gene>
<proteinExistence type="predicted"/>
<dbReference type="RefSeq" id="WP_091788779.1">
    <property type="nucleotide sequence ID" value="NZ_FNDI01000035.1"/>
</dbReference>
<evidence type="ECO:0000313" key="2">
    <source>
        <dbReference type="Proteomes" id="UP000198900"/>
    </source>
</evidence>
<accession>A0A7Z7BG23</accession>
<dbReference type="AlphaFoldDB" id="A0A7Z7BG23"/>
<organism evidence="1 2">
    <name type="scientific">Paraburkholderia steynii</name>
    <dbReference type="NCBI Taxonomy" id="1245441"/>
    <lineage>
        <taxon>Bacteria</taxon>
        <taxon>Pseudomonadati</taxon>
        <taxon>Pseudomonadota</taxon>
        <taxon>Betaproteobacteria</taxon>
        <taxon>Burkholderiales</taxon>
        <taxon>Burkholderiaceae</taxon>
        <taxon>Paraburkholderia</taxon>
    </lineage>
</organism>
<protein>
    <submittedName>
        <fullName evidence="1">Uncharacterized protein</fullName>
    </submittedName>
</protein>
<evidence type="ECO:0000313" key="1">
    <source>
        <dbReference type="EMBL" id="SDJ15460.1"/>
    </source>
</evidence>
<reference evidence="1" key="1">
    <citation type="submission" date="2016-10" db="EMBL/GenBank/DDBJ databases">
        <authorList>
            <person name="Varghese N."/>
            <person name="Submissions S."/>
        </authorList>
    </citation>
    <scope>NUCLEOTIDE SEQUENCE [LARGE SCALE GENOMIC DNA]</scope>
    <source>
        <strain evidence="1">YR281</strain>
    </source>
</reference>
<dbReference type="EMBL" id="FNDI01000035">
    <property type="protein sequence ID" value="SDJ15460.1"/>
    <property type="molecule type" value="Genomic_DNA"/>
</dbReference>
<sequence>MEHSPHTREPLPLVRSRGAHRFEAFSPKLARRVMFYRRPSLDQWLLLETNPQVIAFCERPGYVLINGSRRLVDFWSHHIDHQELVFLIDPDTDIPATVSACDGHDSELPIRFVAAAELAAARVWLDNWQRMLPYLVTNSRLVPPTLPGAIVRLLKQSQRLLEIEREFASTDPVLVRAALFGLLHDGRASAQELRTRPLSLLTSFIATDTTL</sequence>
<keyword evidence="2" id="KW-1185">Reference proteome</keyword>
<comment type="caution">
    <text evidence="1">The sequence shown here is derived from an EMBL/GenBank/DDBJ whole genome shotgun (WGS) entry which is preliminary data.</text>
</comment>